<gene>
    <name evidence="1" type="ORF">EHR01_15455</name>
</gene>
<dbReference type="EMBL" id="RQHK01000017">
    <property type="protein sequence ID" value="TGM72631.1"/>
    <property type="molecule type" value="Genomic_DNA"/>
</dbReference>
<keyword evidence="2" id="KW-1185">Reference proteome</keyword>
<comment type="caution">
    <text evidence="1">The sequence shown here is derived from an EMBL/GenBank/DDBJ whole genome shotgun (WGS) entry which is preliminary data.</text>
</comment>
<evidence type="ECO:0000313" key="2">
    <source>
        <dbReference type="Proteomes" id="UP000297940"/>
    </source>
</evidence>
<name>A0ABY2NWK5_9LEPT</name>
<reference evidence="2" key="1">
    <citation type="journal article" date="2019" name="PLoS Negl. Trop. Dis.">
        <title>Revisiting the worldwide diversity of Leptospira species in the environment.</title>
        <authorList>
            <person name="Vincent A.T."/>
            <person name="Schiettekatte O."/>
            <person name="Bourhy P."/>
            <person name="Veyrier F.J."/>
            <person name="Picardeau M."/>
        </authorList>
    </citation>
    <scope>NUCLEOTIDE SEQUENCE [LARGE SCALE GENOMIC DNA]</scope>
    <source>
        <strain evidence="2">201601298</strain>
    </source>
</reference>
<dbReference type="Proteomes" id="UP000297940">
    <property type="component" value="Unassembled WGS sequence"/>
</dbReference>
<evidence type="ECO:0008006" key="3">
    <source>
        <dbReference type="Google" id="ProtNLM"/>
    </source>
</evidence>
<proteinExistence type="predicted"/>
<dbReference type="RefSeq" id="WP_135695973.1">
    <property type="nucleotide sequence ID" value="NZ_RQHK01000017.1"/>
</dbReference>
<protein>
    <recommendedName>
        <fullName evidence="3">Tetratricopeptide repeat protein</fullName>
    </recommendedName>
</protein>
<evidence type="ECO:0000313" key="1">
    <source>
        <dbReference type="EMBL" id="TGM72631.1"/>
    </source>
</evidence>
<organism evidence="1 2">
    <name type="scientific">Leptospira mtsangambouensis</name>
    <dbReference type="NCBI Taxonomy" id="2484912"/>
    <lineage>
        <taxon>Bacteria</taxon>
        <taxon>Pseudomonadati</taxon>
        <taxon>Spirochaetota</taxon>
        <taxon>Spirochaetia</taxon>
        <taxon>Leptospirales</taxon>
        <taxon>Leptospiraceae</taxon>
        <taxon>Leptospira</taxon>
    </lineage>
</organism>
<sequence>MKKKTLILLFTIFAFSSLIPEENTSLSLDDFKSQLMELQSLIDNEKEFKNALNGFLNLKGKLINSKENDPYIIGLEISILKTALLSGNRNLAADQLNKLNLLPNSQFIHMEKFDKKTKGLELIFWEYGYTQPDLFFKFKHFTNYSKNSPDEKFNFIKSQALLYSDLLRGRLNGTSSTTTYGDQYVQLIYFDESIPNTAKLIFLQELANVLNGSAKGNALLSLALMHEKNENYKESEFCAKECINILQPIEKDRYYNEVLISKCKNLINK</sequence>
<accession>A0ABY2NWK5</accession>